<dbReference type="PANTHER" id="PTHR43229:SF2">
    <property type="entry name" value="NODULATION PROTEIN J"/>
    <property type="match status" value="1"/>
</dbReference>
<comment type="subcellular location">
    <subcellularLocation>
        <location evidence="5">Cell membrane</location>
        <topology evidence="5">Multi-pass membrane protein</topology>
    </subcellularLocation>
    <subcellularLocation>
        <location evidence="1">Membrane</location>
        <topology evidence="1">Multi-pass membrane protein</topology>
    </subcellularLocation>
</comment>
<keyword evidence="3 5" id="KW-1133">Transmembrane helix</keyword>
<feature type="domain" description="ABC transmembrane type-2" evidence="6">
    <location>
        <begin position="41"/>
        <end position="282"/>
    </location>
</feature>
<proteinExistence type="inferred from homology"/>
<dbReference type="PROSITE" id="PS51012">
    <property type="entry name" value="ABC_TM2"/>
    <property type="match status" value="1"/>
</dbReference>
<feature type="transmembrane region" description="Helical" evidence="5">
    <location>
        <begin position="155"/>
        <end position="180"/>
    </location>
</feature>
<name>D2R8P7_PIRSD</name>
<evidence type="ECO:0000256" key="1">
    <source>
        <dbReference type="ARBA" id="ARBA00004141"/>
    </source>
</evidence>
<keyword evidence="2 5" id="KW-0812">Transmembrane</keyword>
<evidence type="ECO:0000259" key="6">
    <source>
        <dbReference type="PROSITE" id="PS51012"/>
    </source>
</evidence>
<dbReference type="InterPro" id="IPR051784">
    <property type="entry name" value="Nod_factor_ABC_transporter"/>
</dbReference>
<organism evidence="7 8">
    <name type="scientific">Pirellula staleyi (strain ATCC 27377 / DSM 6068 / ICPB 4128)</name>
    <name type="common">Pirella staleyi</name>
    <dbReference type="NCBI Taxonomy" id="530564"/>
    <lineage>
        <taxon>Bacteria</taxon>
        <taxon>Pseudomonadati</taxon>
        <taxon>Planctomycetota</taxon>
        <taxon>Planctomycetia</taxon>
        <taxon>Pirellulales</taxon>
        <taxon>Pirellulaceae</taxon>
        <taxon>Pirellula</taxon>
    </lineage>
</organism>
<dbReference type="KEGG" id="psl:Psta_2923"/>
<keyword evidence="5" id="KW-0813">Transport</keyword>
<dbReference type="PANTHER" id="PTHR43229">
    <property type="entry name" value="NODULATION PROTEIN J"/>
    <property type="match status" value="1"/>
</dbReference>
<keyword evidence="5" id="KW-1003">Cell membrane</keyword>
<sequence length="288" mass="31081" precursor="true">MADALVKATAEEGAPRLTAQPLLAAQTLAWREIIRFFRQRNRVIGSIATPLMFWLLFGVGLQSSFRLPGSDENSPGALAYTFPGSLMLMVLFTSIFSSISIIEDRREGFLQAVLIAPIPRWSMVLGKVLGGVAVAMLQSLLFLAIAVVMKRDIPLPSLLLAIPLLFIISLGLSSLGFALAWRMDSTQGFHAIMNLLLMPMWLLSGAFFPVAQLTSDSSPGQWAMGTLMRANPLSYGMAAIHRLLLGDLAAAVWQPGLGVCVIVSVVFAGLCFGLAVWMSSLRTTGDLL</sequence>
<dbReference type="InterPro" id="IPR013525">
    <property type="entry name" value="ABC2_TM"/>
</dbReference>
<evidence type="ECO:0000256" key="3">
    <source>
        <dbReference type="ARBA" id="ARBA00022989"/>
    </source>
</evidence>
<accession>D2R8P7</accession>
<dbReference type="Pfam" id="PF01061">
    <property type="entry name" value="ABC2_membrane"/>
    <property type="match status" value="1"/>
</dbReference>
<keyword evidence="4 5" id="KW-0472">Membrane</keyword>
<dbReference type="AlphaFoldDB" id="D2R8P7"/>
<protein>
    <recommendedName>
        <fullName evidence="5">Transport permease protein</fullName>
    </recommendedName>
</protein>
<feature type="transmembrane region" description="Helical" evidence="5">
    <location>
        <begin position="259"/>
        <end position="278"/>
    </location>
</feature>
<dbReference type="GO" id="GO:0140359">
    <property type="term" value="F:ABC-type transporter activity"/>
    <property type="evidence" value="ECO:0007669"/>
    <property type="project" value="InterPro"/>
</dbReference>
<comment type="similarity">
    <text evidence="5">Belongs to the ABC-2 integral membrane protein family.</text>
</comment>
<evidence type="ECO:0000256" key="5">
    <source>
        <dbReference type="RuleBase" id="RU361157"/>
    </source>
</evidence>
<evidence type="ECO:0000256" key="2">
    <source>
        <dbReference type="ARBA" id="ARBA00022692"/>
    </source>
</evidence>
<dbReference type="InterPro" id="IPR000412">
    <property type="entry name" value="ABC_2_transport"/>
</dbReference>
<dbReference type="eggNOG" id="COG0842">
    <property type="taxonomic scope" value="Bacteria"/>
</dbReference>
<keyword evidence="8" id="KW-1185">Reference proteome</keyword>
<dbReference type="EMBL" id="CP001848">
    <property type="protein sequence ID" value="ADB17588.1"/>
    <property type="molecule type" value="Genomic_DNA"/>
</dbReference>
<dbReference type="InterPro" id="IPR047817">
    <property type="entry name" value="ABC2_TM_bact-type"/>
</dbReference>
<dbReference type="STRING" id="530564.Psta_2923"/>
<evidence type="ECO:0000256" key="4">
    <source>
        <dbReference type="ARBA" id="ARBA00023136"/>
    </source>
</evidence>
<gene>
    <name evidence="7" type="ordered locus">Psta_2923</name>
</gene>
<dbReference type="GO" id="GO:0043190">
    <property type="term" value="C:ATP-binding cassette (ABC) transporter complex"/>
    <property type="evidence" value="ECO:0007669"/>
    <property type="project" value="InterPro"/>
</dbReference>
<feature type="transmembrane region" description="Helical" evidence="5">
    <location>
        <begin position="43"/>
        <end position="65"/>
    </location>
</feature>
<dbReference type="HOGENOM" id="CLU_039483_2_3_0"/>
<evidence type="ECO:0000313" key="8">
    <source>
        <dbReference type="Proteomes" id="UP000001887"/>
    </source>
</evidence>
<reference evidence="7 8" key="1">
    <citation type="journal article" date="2009" name="Stand. Genomic Sci.">
        <title>Complete genome sequence of Pirellula staleyi type strain (ATCC 27377).</title>
        <authorList>
            <person name="Clum A."/>
            <person name="Tindall B.J."/>
            <person name="Sikorski J."/>
            <person name="Ivanova N."/>
            <person name="Mavrommatis K."/>
            <person name="Lucas S."/>
            <person name="Glavina del Rio T."/>
            <person name="Nolan M."/>
            <person name="Chen F."/>
            <person name="Tice H."/>
            <person name="Pitluck S."/>
            <person name="Cheng J.F."/>
            <person name="Chertkov O."/>
            <person name="Brettin T."/>
            <person name="Han C."/>
            <person name="Detter J.C."/>
            <person name="Kuske C."/>
            <person name="Bruce D."/>
            <person name="Goodwin L."/>
            <person name="Ovchinikova G."/>
            <person name="Pati A."/>
            <person name="Mikhailova N."/>
            <person name="Chen A."/>
            <person name="Palaniappan K."/>
            <person name="Land M."/>
            <person name="Hauser L."/>
            <person name="Chang Y.J."/>
            <person name="Jeffries C.D."/>
            <person name="Chain P."/>
            <person name="Rohde M."/>
            <person name="Goker M."/>
            <person name="Bristow J."/>
            <person name="Eisen J.A."/>
            <person name="Markowitz V."/>
            <person name="Hugenholtz P."/>
            <person name="Kyrpides N.C."/>
            <person name="Klenk H.P."/>
            <person name="Lapidus A."/>
        </authorList>
    </citation>
    <scope>NUCLEOTIDE SEQUENCE [LARGE SCALE GENOMIC DNA]</scope>
    <source>
        <strain evidence="8">ATCC 27377 / DSM 6068 / ICPB 4128</strain>
    </source>
</reference>
<dbReference type="PIRSF" id="PIRSF006648">
    <property type="entry name" value="DrrB"/>
    <property type="match status" value="1"/>
</dbReference>
<dbReference type="Proteomes" id="UP000001887">
    <property type="component" value="Chromosome"/>
</dbReference>
<dbReference type="OrthoDB" id="9788252at2"/>
<feature type="transmembrane region" description="Helical" evidence="5">
    <location>
        <begin position="192"/>
        <end position="213"/>
    </location>
</feature>
<feature type="transmembrane region" description="Helical" evidence="5">
    <location>
        <begin position="77"/>
        <end position="102"/>
    </location>
</feature>
<feature type="transmembrane region" description="Helical" evidence="5">
    <location>
        <begin position="123"/>
        <end position="149"/>
    </location>
</feature>
<dbReference type="PRINTS" id="PR00164">
    <property type="entry name" value="ABC2TRNSPORT"/>
</dbReference>
<evidence type="ECO:0000313" key="7">
    <source>
        <dbReference type="EMBL" id="ADB17588.1"/>
    </source>
</evidence>